<evidence type="ECO:0000313" key="1">
    <source>
        <dbReference type="EMBL" id="SFO05174.1"/>
    </source>
</evidence>
<accession>A0A1I5E0W8</accession>
<keyword evidence="2" id="KW-1185">Reference proteome</keyword>
<dbReference type="EMBL" id="FOUY01000028">
    <property type="protein sequence ID" value="SFO05174.1"/>
    <property type="molecule type" value="Genomic_DNA"/>
</dbReference>
<name>A0A1I5E0W8_PSUAM</name>
<dbReference type="InterPro" id="IPR002698">
    <property type="entry name" value="FTHF_cligase"/>
</dbReference>
<sequence length="257" mass="28390">MSRRHDHDAGGDPETLARKAELRDEVWTALTEQKASRFPGARNRISNFVGAEAAARRLRELDVWRTARTVKSNPDSAQLPVRQYALEDGKTVYMAVPKLAEEDPFFLLDPDHLADPPRRAVSIKNATRSARRVAVDELEPVDVVVTGCVAVGADGARLGKGGGFADLEFALAREAGLISDDTLVVTTVHELQLRDAGVVPWASHDAPVDLVVTPDRVIDCREHRRTRPDSGIVWDSLTEEKIEAIPLLGRLRKEARR</sequence>
<dbReference type="InterPro" id="IPR037171">
    <property type="entry name" value="NagB/RpiA_transferase-like"/>
</dbReference>
<dbReference type="SUPFAM" id="SSF100950">
    <property type="entry name" value="NagB/RpiA/CoA transferase-like"/>
    <property type="match status" value="1"/>
</dbReference>
<gene>
    <name evidence="1" type="ORF">SAMN05216207_102857</name>
</gene>
<dbReference type="PANTHER" id="PTHR13017:SF0">
    <property type="entry name" value="METHENYLTETRAHYDROFOLATE SYNTHASE DOMAIN-CONTAINING PROTEIN"/>
    <property type="match status" value="1"/>
</dbReference>
<dbReference type="InterPro" id="IPR024185">
    <property type="entry name" value="FTHF_cligase-like_sf"/>
</dbReference>
<dbReference type="OrthoDB" id="3242798at2"/>
<organism evidence="1 2">
    <name type="scientific">Pseudonocardia ammonioxydans</name>
    <dbReference type="NCBI Taxonomy" id="260086"/>
    <lineage>
        <taxon>Bacteria</taxon>
        <taxon>Bacillati</taxon>
        <taxon>Actinomycetota</taxon>
        <taxon>Actinomycetes</taxon>
        <taxon>Pseudonocardiales</taxon>
        <taxon>Pseudonocardiaceae</taxon>
        <taxon>Pseudonocardia</taxon>
    </lineage>
</organism>
<dbReference type="GO" id="GO:0005737">
    <property type="term" value="C:cytoplasm"/>
    <property type="evidence" value="ECO:0007669"/>
    <property type="project" value="TreeGrafter"/>
</dbReference>
<dbReference type="GO" id="GO:0016874">
    <property type="term" value="F:ligase activity"/>
    <property type="evidence" value="ECO:0007669"/>
    <property type="project" value="UniProtKB-KW"/>
</dbReference>
<dbReference type="Gene3D" id="3.40.50.10420">
    <property type="entry name" value="NagB/RpiA/CoA transferase-like"/>
    <property type="match status" value="1"/>
</dbReference>
<dbReference type="STRING" id="260086.SAMN05216207_102857"/>
<keyword evidence="1" id="KW-0436">Ligase</keyword>
<dbReference type="Pfam" id="PF01812">
    <property type="entry name" value="5-FTHF_cyc-lig"/>
    <property type="match status" value="1"/>
</dbReference>
<dbReference type="PANTHER" id="PTHR13017">
    <property type="entry name" value="5-FORMYLTETRAHYDROFOLATE CYCLO-LIGASE-RELATED"/>
    <property type="match status" value="1"/>
</dbReference>
<dbReference type="RefSeq" id="WP_093349491.1">
    <property type="nucleotide sequence ID" value="NZ_FOUY01000028.1"/>
</dbReference>
<protein>
    <submittedName>
        <fullName evidence="1">5-formyltetrahydrofolate cyclo-ligase</fullName>
    </submittedName>
</protein>
<reference evidence="1 2" key="1">
    <citation type="submission" date="2016-10" db="EMBL/GenBank/DDBJ databases">
        <authorList>
            <person name="de Groot N.N."/>
        </authorList>
    </citation>
    <scope>NUCLEOTIDE SEQUENCE [LARGE SCALE GENOMIC DNA]</scope>
    <source>
        <strain evidence="1 2">CGMCC 4.1877</strain>
    </source>
</reference>
<evidence type="ECO:0000313" key="2">
    <source>
        <dbReference type="Proteomes" id="UP000199614"/>
    </source>
</evidence>
<proteinExistence type="predicted"/>
<dbReference type="AlphaFoldDB" id="A0A1I5E0W8"/>
<dbReference type="Proteomes" id="UP000199614">
    <property type="component" value="Unassembled WGS sequence"/>
</dbReference>